<comment type="similarity">
    <text evidence="1 2">Belongs to the universal stress protein A family.</text>
</comment>
<dbReference type="PIRSF" id="PIRSF006276">
    <property type="entry name" value="UspA"/>
    <property type="match status" value="1"/>
</dbReference>
<proteinExistence type="inferred from homology"/>
<dbReference type="Pfam" id="PF00582">
    <property type="entry name" value="Usp"/>
    <property type="match status" value="1"/>
</dbReference>
<reference evidence="4 5" key="1">
    <citation type="submission" date="2019-06" db="EMBL/GenBank/DDBJ databases">
        <title>New taxonomy in bacterial strain CC-CFT640, isolated from vineyard.</title>
        <authorList>
            <person name="Lin S.-Y."/>
            <person name="Tsai C.-F."/>
            <person name="Young C.-C."/>
        </authorList>
    </citation>
    <scope>NUCLEOTIDE SEQUENCE [LARGE SCALE GENOMIC DNA]</scope>
    <source>
        <strain evidence="4 5">CC-CFT640</strain>
    </source>
</reference>
<dbReference type="InterPro" id="IPR006015">
    <property type="entry name" value="Universal_stress_UspA"/>
</dbReference>
<comment type="subcellular location">
    <subcellularLocation>
        <location evidence="2">Cytoplasm</location>
    </subcellularLocation>
</comment>
<protein>
    <recommendedName>
        <fullName evidence="2">Universal stress protein</fullName>
    </recommendedName>
</protein>
<organism evidence="4 5">
    <name type="scientific">Vineibacter terrae</name>
    <dbReference type="NCBI Taxonomy" id="2586908"/>
    <lineage>
        <taxon>Bacteria</taxon>
        <taxon>Pseudomonadati</taxon>
        <taxon>Pseudomonadota</taxon>
        <taxon>Alphaproteobacteria</taxon>
        <taxon>Hyphomicrobiales</taxon>
        <taxon>Vineibacter</taxon>
    </lineage>
</organism>
<sequence>MYRHILVPIDGSPLSASAVGKAAALAKALGARMTVMTVTEPFHVLAVDPVIVTATPAEYERLTAEHAGRYLSAAEAEVAAAGVRCATLHVKDEHTYQAIIDTAAKEGCDLIAMSSHGRHGLAALLVGSETIKVLTHSKIPVLVYR</sequence>
<dbReference type="PANTHER" id="PTHR46268">
    <property type="entry name" value="STRESS RESPONSE PROTEIN NHAX"/>
    <property type="match status" value="1"/>
</dbReference>
<dbReference type="EMBL" id="VDUZ01000041">
    <property type="protein sequence ID" value="TXL71607.1"/>
    <property type="molecule type" value="Genomic_DNA"/>
</dbReference>
<dbReference type="RefSeq" id="WP_147850519.1">
    <property type="nucleotide sequence ID" value="NZ_VDUZ01000041.1"/>
</dbReference>
<dbReference type="AlphaFoldDB" id="A0A5C8PE41"/>
<dbReference type="InterPro" id="IPR014729">
    <property type="entry name" value="Rossmann-like_a/b/a_fold"/>
</dbReference>
<dbReference type="InterPro" id="IPR006016">
    <property type="entry name" value="UspA"/>
</dbReference>
<keyword evidence="5" id="KW-1185">Reference proteome</keyword>
<dbReference type="GO" id="GO:0005737">
    <property type="term" value="C:cytoplasm"/>
    <property type="evidence" value="ECO:0007669"/>
    <property type="project" value="UniProtKB-SubCell"/>
</dbReference>
<dbReference type="CDD" id="cd00293">
    <property type="entry name" value="USP-like"/>
    <property type="match status" value="1"/>
</dbReference>
<dbReference type="PRINTS" id="PR01438">
    <property type="entry name" value="UNVRSLSTRESS"/>
</dbReference>
<comment type="caution">
    <text evidence="4">The sequence shown here is derived from an EMBL/GenBank/DDBJ whole genome shotgun (WGS) entry which is preliminary data.</text>
</comment>
<dbReference type="SUPFAM" id="SSF52402">
    <property type="entry name" value="Adenine nucleotide alpha hydrolases-like"/>
    <property type="match status" value="1"/>
</dbReference>
<evidence type="ECO:0000313" key="4">
    <source>
        <dbReference type="EMBL" id="TXL71607.1"/>
    </source>
</evidence>
<accession>A0A5C8PE41</accession>
<evidence type="ECO:0000256" key="2">
    <source>
        <dbReference type="PIRNR" id="PIRNR006276"/>
    </source>
</evidence>
<evidence type="ECO:0000259" key="3">
    <source>
        <dbReference type="Pfam" id="PF00582"/>
    </source>
</evidence>
<gene>
    <name evidence="4" type="ORF">FHP25_29150</name>
</gene>
<name>A0A5C8PE41_9HYPH</name>
<dbReference type="Gene3D" id="3.40.50.620">
    <property type="entry name" value="HUPs"/>
    <property type="match status" value="1"/>
</dbReference>
<dbReference type="Proteomes" id="UP000321638">
    <property type="component" value="Unassembled WGS sequence"/>
</dbReference>
<feature type="domain" description="UspA" evidence="3">
    <location>
        <begin position="1"/>
        <end position="145"/>
    </location>
</feature>
<evidence type="ECO:0000313" key="5">
    <source>
        <dbReference type="Proteomes" id="UP000321638"/>
    </source>
</evidence>
<evidence type="ECO:0000256" key="1">
    <source>
        <dbReference type="ARBA" id="ARBA00008791"/>
    </source>
</evidence>
<dbReference type="PANTHER" id="PTHR46268:SF15">
    <property type="entry name" value="UNIVERSAL STRESS PROTEIN HP_0031"/>
    <property type="match status" value="1"/>
</dbReference>
<dbReference type="OrthoDB" id="5564966at2"/>
<keyword evidence="2" id="KW-0963">Cytoplasm</keyword>